<keyword evidence="1" id="KW-0812">Transmembrane</keyword>
<organism evidence="2 3">
    <name type="scientific">Reticulomyxa filosa</name>
    <dbReference type="NCBI Taxonomy" id="46433"/>
    <lineage>
        <taxon>Eukaryota</taxon>
        <taxon>Sar</taxon>
        <taxon>Rhizaria</taxon>
        <taxon>Retaria</taxon>
        <taxon>Foraminifera</taxon>
        <taxon>Monothalamids</taxon>
        <taxon>Reticulomyxidae</taxon>
        <taxon>Reticulomyxa</taxon>
    </lineage>
</organism>
<feature type="transmembrane region" description="Helical" evidence="1">
    <location>
        <begin position="138"/>
        <end position="165"/>
    </location>
</feature>
<name>X6N025_RETFI</name>
<evidence type="ECO:0000313" key="2">
    <source>
        <dbReference type="EMBL" id="ETO19094.1"/>
    </source>
</evidence>
<keyword evidence="3" id="KW-1185">Reference proteome</keyword>
<evidence type="ECO:0000313" key="3">
    <source>
        <dbReference type="Proteomes" id="UP000023152"/>
    </source>
</evidence>
<dbReference type="PROSITE" id="PS51257">
    <property type="entry name" value="PROKAR_LIPOPROTEIN"/>
    <property type="match status" value="1"/>
</dbReference>
<reference evidence="2 3" key="1">
    <citation type="journal article" date="2013" name="Curr. Biol.">
        <title>The Genome of the Foraminiferan Reticulomyxa filosa.</title>
        <authorList>
            <person name="Glockner G."/>
            <person name="Hulsmann N."/>
            <person name="Schleicher M."/>
            <person name="Noegel A.A."/>
            <person name="Eichinger L."/>
            <person name="Gallinger C."/>
            <person name="Pawlowski J."/>
            <person name="Sierra R."/>
            <person name="Euteneuer U."/>
            <person name="Pillet L."/>
            <person name="Moustafa A."/>
            <person name="Platzer M."/>
            <person name="Groth M."/>
            <person name="Szafranski K."/>
            <person name="Schliwa M."/>
        </authorList>
    </citation>
    <scope>NUCLEOTIDE SEQUENCE [LARGE SCALE GENOMIC DNA]</scope>
</reference>
<accession>X6N025</accession>
<protein>
    <submittedName>
        <fullName evidence="2">Uncharacterized protein</fullName>
    </submittedName>
</protein>
<dbReference type="AlphaFoldDB" id="X6N025"/>
<feature type="transmembrane region" description="Helical" evidence="1">
    <location>
        <begin position="12"/>
        <end position="39"/>
    </location>
</feature>
<sequence length="208" mass="23163">MELKKNHLWGLYFVAILMTVATVGVSGWFASAAACLQYFRVKDFTITPSSTSEVNGKRVYWICRRDLISFEVNSAIGIGGVIILNLIIGYMYITRMIYTARAVHRNEELDLAHIKNNPSSHEISNETMQILIHVRKCGIIALTSITCSLISCAIALGLSAVVSIFIDCFFNGVLMLSSFTFAENMFKYCFGCCGTPFEILLSRLIKST</sequence>
<dbReference type="Proteomes" id="UP000023152">
    <property type="component" value="Unassembled WGS sequence"/>
</dbReference>
<evidence type="ECO:0000256" key="1">
    <source>
        <dbReference type="SAM" id="Phobius"/>
    </source>
</evidence>
<dbReference type="EMBL" id="ASPP01014032">
    <property type="protein sequence ID" value="ETO19094.1"/>
    <property type="molecule type" value="Genomic_DNA"/>
</dbReference>
<keyword evidence="1" id="KW-1133">Transmembrane helix</keyword>
<keyword evidence="1" id="KW-0472">Membrane</keyword>
<comment type="caution">
    <text evidence="2">The sequence shown here is derived from an EMBL/GenBank/DDBJ whole genome shotgun (WGS) entry which is preliminary data.</text>
</comment>
<proteinExistence type="predicted"/>
<gene>
    <name evidence="2" type="ORF">RFI_18142</name>
</gene>
<feature type="transmembrane region" description="Helical" evidence="1">
    <location>
        <begin position="74"/>
        <end position="93"/>
    </location>
</feature>